<dbReference type="KEGG" id="dtn:DTL3_1815"/>
<keyword evidence="4" id="KW-1185">Reference proteome</keyword>
<name>A0A0C7NTL8_DEFTU</name>
<accession>A0A0C7NTL8</accession>
<evidence type="ECO:0000256" key="2">
    <source>
        <dbReference type="SAM" id="Phobius"/>
    </source>
</evidence>
<dbReference type="Proteomes" id="UP000032809">
    <property type="component" value="Chromosome I"/>
</dbReference>
<gene>
    <name evidence="3" type="ORF">DTL3_1815</name>
</gene>
<dbReference type="RefSeq" id="WP_045088423.1">
    <property type="nucleotide sequence ID" value="NZ_LN824141.1"/>
</dbReference>
<reference evidence="4" key="1">
    <citation type="submission" date="2014-11" db="EMBL/GenBank/DDBJ databases">
        <authorList>
            <person name="Wibberg D."/>
        </authorList>
    </citation>
    <scope>NUCLEOTIDE SEQUENCE [LARGE SCALE GENOMIC DNA]</scope>
    <source>
        <strain evidence="4">L3</strain>
    </source>
</reference>
<organism evidence="3 4">
    <name type="scientific">Defluviitoga tunisiensis</name>
    <dbReference type="NCBI Taxonomy" id="1006576"/>
    <lineage>
        <taxon>Bacteria</taxon>
        <taxon>Thermotogati</taxon>
        <taxon>Thermotogota</taxon>
        <taxon>Thermotogae</taxon>
        <taxon>Petrotogales</taxon>
        <taxon>Petrotogaceae</taxon>
        <taxon>Defluviitoga</taxon>
    </lineage>
</organism>
<sequence length="403" mass="47536">MTYFSRSPEEWKKYDEEKKRKREEKNKPKKMVERFSLFIIIAISAIAIFFSIFGPKFSRFMFPHSITKKGINLSLQTQDNFYYPEPLDIKIYVQNTKNKSDYIKIENFYFRIIRKSDSKVIHDFSSPQTIETQIQSLQTLLLFDLLKEAEIKQLLDGEYQVTASFLFNGDNVSLTRDFYYNQKLILNVYTNEMFYLTNEFPVFSIEVANRTDTTITSELSGNIKINDKKKEVFNQSFYFGPLNLKTLESTSFKLPLNKTFEQGIYNSVFEFESINQNYYSPLVVVDKIENDTKDLSLIFYTPLFTSRGDSLHFEANLKNSKKKPMPLEVNQIKFRLYYENQLIFNYENNDRTRIYISELGTTQVFDLSEVRNITLDRSGNYLIDFSIVIGNDVLSKQQNISVY</sequence>
<feature type="compositionally biased region" description="Basic and acidic residues" evidence="1">
    <location>
        <begin position="7"/>
        <end position="26"/>
    </location>
</feature>
<keyword evidence="2" id="KW-0812">Transmembrane</keyword>
<keyword evidence="2" id="KW-1133">Transmembrane helix</keyword>
<evidence type="ECO:0000256" key="1">
    <source>
        <dbReference type="SAM" id="MobiDB-lite"/>
    </source>
</evidence>
<dbReference type="STRING" id="1006576.DTL3_1815"/>
<feature type="region of interest" description="Disordered" evidence="1">
    <location>
        <begin position="1"/>
        <end position="26"/>
    </location>
</feature>
<feature type="transmembrane region" description="Helical" evidence="2">
    <location>
        <begin position="35"/>
        <end position="54"/>
    </location>
</feature>
<protein>
    <submittedName>
        <fullName evidence="3">Uncharacterized protein</fullName>
    </submittedName>
</protein>
<dbReference type="OrthoDB" id="49303at2"/>
<proteinExistence type="predicted"/>
<evidence type="ECO:0000313" key="4">
    <source>
        <dbReference type="Proteomes" id="UP000032809"/>
    </source>
</evidence>
<dbReference type="AlphaFoldDB" id="A0A0C7NTL8"/>
<dbReference type="EMBL" id="LN824141">
    <property type="protein sequence ID" value="CEP79097.1"/>
    <property type="molecule type" value="Genomic_DNA"/>
</dbReference>
<evidence type="ECO:0000313" key="3">
    <source>
        <dbReference type="EMBL" id="CEP79097.1"/>
    </source>
</evidence>
<keyword evidence="2" id="KW-0472">Membrane</keyword>
<dbReference type="HOGENOM" id="CLU_686826_0_0_0"/>